<gene>
    <name evidence="2" type="ORF">AB3U87_11380</name>
</gene>
<evidence type="ECO:0000313" key="2">
    <source>
        <dbReference type="EMBL" id="MFG6076958.1"/>
    </source>
</evidence>
<name>A0ABW7CQ35_9GAMM</name>
<accession>A0ABW7CQ35</accession>
<protein>
    <submittedName>
        <fullName evidence="2">RecT family recombinase</fullName>
    </submittedName>
</protein>
<dbReference type="EMBL" id="JBGCUC010000009">
    <property type="protein sequence ID" value="MFG6076958.1"/>
    <property type="molecule type" value="Genomic_DNA"/>
</dbReference>
<comment type="caution">
    <text evidence="2">The sequence shown here is derived from an EMBL/GenBank/DDBJ whole genome shotgun (WGS) entry which is preliminary data.</text>
</comment>
<proteinExistence type="predicted"/>
<feature type="region of interest" description="Disordered" evidence="1">
    <location>
        <begin position="228"/>
        <end position="254"/>
    </location>
</feature>
<dbReference type="RefSeq" id="WP_394149018.1">
    <property type="nucleotide sequence ID" value="NZ_JBGCUC010000009.1"/>
</dbReference>
<sequence length="367" mass="40462">MTDLAILEQENQNANIAIFHPQSLAAIQSFAAVMASGVSTVPAHLQGNPSDCMAVTMQALQWRMNPYAVAQKTFLVGGVLGYEAQLVNAVITTRGPLTGRIQYDWFGPWEKVIGKFDIRKNDKGKEYRIPGWRLADEAGIGIKVWATLKGENAPRELVLLLAQARTRNSTLWADDPRQQLAYLAVKRWSRLYCPEVILGVYTADELEERTEKDITPAADRVVLSELASAAPPADPVPTKATSEAPAPEPAAPPAEPKIAAQLRDDIQKADTPARATELRALVEEKKAELGISLYTELKNKAVARYYRLNAMAAINAKFDELSPELTNAVEEFNALLALINKSQRFLEPAEFERFSVAAEDMRAEYGV</sequence>
<evidence type="ECO:0000313" key="3">
    <source>
        <dbReference type="Proteomes" id="UP001605250"/>
    </source>
</evidence>
<dbReference type="InterPro" id="IPR018330">
    <property type="entry name" value="RecT_fam"/>
</dbReference>
<keyword evidence="3" id="KW-1185">Reference proteome</keyword>
<dbReference type="Proteomes" id="UP001605250">
    <property type="component" value="Unassembled WGS sequence"/>
</dbReference>
<evidence type="ECO:0000256" key="1">
    <source>
        <dbReference type="SAM" id="MobiDB-lite"/>
    </source>
</evidence>
<organism evidence="2 3">
    <name type="scientific">Erwinia plantamica</name>
    <dbReference type="NCBI Taxonomy" id="3237104"/>
    <lineage>
        <taxon>Bacteria</taxon>
        <taxon>Pseudomonadati</taxon>
        <taxon>Pseudomonadota</taxon>
        <taxon>Gammaproteobacteria</taxon>
        <taxon>Enterobacterales</taxon>
        <taxon>Erwiniaceae</taxon>
        <taxon>Erwinia</taxon>
    </lineage>
</organism>
<dbReference type="Pfam" id="PF03837">
    <property type="entry name" value="RecT"/>
    <property type="match status" value="1"/>
</dbReference>
<reference evidence="2 3" key="1">
    <citation type="submission" date="2024-07" db="EMBL/GenBank/DDBJ databases">
        <title>Novel bacterial strain Erwinia sp. OPT-41 promoting growth of various crops.</title>
        <authorList>
            <person name="Egorshina A."/>
            <person name="Lukyantsev M.A."/>
            <person name="Golubev S.N."/>
            <person name="Muratova A.Y."/>
            <person name="Bulygina E.A."/>
        </authorList>
    </citation>
    <scope>NUCLEOTIDE SEQUENCE [LARGE SCALE GENOMIC DNA]</scope>
    <source>
        <strain evidence="2 3">OPT-41</strain>
    </source>
</reference>